<keyword evidence="3 6" id="KW-0694">RNA-binding</keyword>
<dbReference type="Proteomes" id="UP001597391">
    <property type="component" value="Unassembled WGS sequence"/>
</dbReference>
<evidence type="ECO:0000256" key="6">
    <source>
        <dbReference type="HAMAP-Rule" id="MF_00073"/>
    </source>
</evidence>
<sequence length="141" mass="15593">MAGVNARTKARKRAMNVLFEAEQRDIAPLTLLRERLVNPGVEAALPQYASDIVEGYAENSARIDEILETYSNGWPLDRMPAVDRALLRIGAWEIIYNDDVPDIVAVDEAVELSRDLSTDSSPAFLNGLLARIVEVKPSLVD</sequence>
<keyword evidence="5 6" id="KW-0804">Transcription</keyword>
<protein>
    <recommendedName>
        <fullName evidence="6">Transcription antitermination protein NusB</fullName>
    </recommendedName>
    <alternativeName>
        <fullName evidence="6">Antitermination factor NusB</fullName>
    </alternativeName>
</protein>
<dbReference type="Gene3D" id="1.10.940.10">
    <property type="entry name" value="NusB-like"/>
    <property type="match status" value="1"/>
</dbReference>
<dbReference type="InterPro" id="IPR006027">
    <property type="entry name" value="NusB_RsmB_TIM44"/>
</dbReference>
<comment type="similarity">
    <text evidence="1 6">Belongs to the NusB family.</text>
</comment>
<comment type="function">
    <text evidence="6">Involved in transcription antitermination. Required for transcription of ribosomal RNA (rRNA) genes. Binds specifically to the boxA antiterminator sequence of the ribosomal RNA (rrn) operons.</text>
</comment>
<evidence type="ECO:0000256" key="1">
    <source>
        <dbReference type="ARBA" id="ARBA00005952"/>
    </source>
</evidence>
<reference evidence="9" key="1">
    <citation type="journal article" date="2019" name="Int. J. Syst. Evol. Microbiol.">
        <title>The Global Catalogue of Microorganisms (GCM) 10K type strain sequencing project: providing services to taxonomists for standard genome sequencing and annotation.</title>
        <authorList>
            <consortium name="The Broad Institute Genomics Platform"/>
            <consortium name="The Broad Institute Genome Sequencing Center for Infectious Disease"/>
            <person name="Wu L."/>
            <person name="Ma J."/>
        </authorList>
    </citation>
    <scope>NUCLEOTIDE SEQUENCE [LARGE SCALE GENOMIC DNA]</scope>
    <source>
        <strain evidence="9">KCTC 33576</strain>
    </source>
</reference>
<dbReference type="PANTHER" id="PTHR11078:SF3">
    <property type="entry name" value="ANTITERMINATION NUSB DOMAIN-CONTAINING PROTEIN"/>
    <property type="match status" value="1"/>
</dbReference>
<keyword evidence="9" id="KW-1185">Reference proteome</keyword>
<dbReference type="SUPFAM" id="SSF48013">
    <property type="entry name" value="NusB-like"/>
    <property type="match status" value="1"/>
</dbReference>
<evidence type="ECO:0000259" key="7">
    <source>
        <dbReference type="Pfam" id="PF01029"/>
    </source>
</evidence>
<dbReference type="InterPro" id="IPR011605">
    <property type="entry name" value="NusB_fam"/>
</dbReference>
<evidence type="ECO:0000256" key="2">
    <source>
        <dbReference type="ARBA" id="ARBA00022814"/>
    </source>
</evidence>
<evidence type="ECO:0000313" key="9">
    <source>
        <dbReference type="Proteomes" id="UP001597391"/>
    </source>
</evidence>
<evidence type="ECO:0000256" key="4">
    <source>
        <dbReference type="ARBA" id="ARBA00023015"/>
    </source>
</evidence>
<dbReference type="NCBIfam" id="TIGR01951">
    <property type="entry name" value="nusB"/>
    <property type="match status" value="1"/>
</dbReference>
<name>A0ABW5XE10_9MICO</name>
<dbReference type="EMBL" id="JBHUOP010000001">
    <property type="protein sequence ID" value="MFD2839624.1"/>
    <property type="molecule type" value="Genomic_DNA"/>
</dbReference>
<accession>A0ABW5XE10</accession>
<dbReference type="Pfam" id="PF01029">
    <property type="entry name" value="NusB"/>
    <property type="match status" value="1"/>
</dbReference>
<proteinExistence type="inferred from homology"/>
<evidence type="ECO:0000256" key="3">
    <source>
        <dbReference type="ARBA" id="ARBA00022884"/>
    </source>
</evidence>
<keyword evidence="4 6" id="KW-0805">Transcription regulation</keyword>
<evidence type="ECO:0000313" key="8">
    <source>
        <dbReference type="EMBL" id="MFD2839624.1"/>
    </source>
</evidence>
<dbReference type="InterPro" id="IPR035926">
    <property type="entry name" value="NusB-like_sf"/>
</dbReference>
<feature type="domain" description="NusB/RsmB/TIM44" evidence="7">
    <location>
        <begin position="9"/>
        <end position="133"/>
    </location>
</feature>
<comment type="caution">
    <text evidence="8">The sequence shown here is derived from an EMBL/GenBank/DDBJ whole genome shotgun (WGS) entry which is preliminary data.</text>
</comment>
<gene>
    <name evidence="6 8" type="primary">nusB</name>
    <name evidence="8" type="ORF">ACFSYH_03465</name>
</gene>
<evidence type="ECO:0000256" key="5">
    <source>
        <dbReference type="ARBA" id="ARBA00023163"/>
    </source>
</evidence>
<keyword evidence="2 6" id="KW-0889">Transcription antitermination</keyword>
<dbReference type="PANTHER" id="PTHR11078">
    <property type="entry name" value="N UTILIZATION SUBSTANCE PROTEIN B-RELATED"/>
    <property type="match status" value="1"/>
</dbReference>
<dbReference type="RefSeq" id="WP_377465118.1">
    <property type="nucleotide sequence ID" value="NZ_JBHUOP010000001.1"/>
</dbReference>
<organism evidence="8 9">
    <name type="scientific">Populibacterium corticicola</name>
    <dbReference type="NCBI Taxonomy" id="1812826"/>
    <lineage>
        <taxon>Bacteria</taxon>
        <taxon>Bacillati</taxon>
        <taxon>Actinomycetota</taxon>
        <taxon>Actinomycetes</taxon>
        <taxon>Micrococcales</taxon>
        <taxon>Jonesiaceae</taxon>
        <taxon>Populibacterium</taxon>
    </lineage>
</organism>
<dbReference type="HAMAP" id="MF_00073">
    <property type="entry name" value="NusB"/>
    <property type="match status" value="1"/>
</dbReference>